<accession>A0ABU5DYW1</accession>
<keyword evidence="3" id="KW-1185">Reference proteome</keyword>
<keyword evidence="1" id="KW-0175">Coiled coil</keyword>
<organism evidence="2 3">
    <name type="scientific">Dongia rigui</name>
    <dbReference type="NCBI Taxonomy" id="940149"/>
    <lineage>
        <taxon>Bacteria</taxon>
        <taxon>Pseudomonadati</taxon>
        <taxon>Pseudomonadota</taxon>
        <taxon>Alphaproteobacteria</taxon>
        <taxon>Rhodospirillales</taxon>
        <taxon>Dongiaceae</taxon>
        <taxon>Dongia</taxon>
    </lineage>
</organism>
<evidence type="ECO:0000256" key="1">
    <source>
        <dbReference type="SAM" id="Coils"/>
    </source>
</evidence>
<sequence length="499" mass="51662">MTLSTTTSRITYAGDGSTVSFAVPFSFFGADEIDVIERNAETGNETPKVLTTDYTVSGGGGATGTVTAVAAPDATKSWTIARRTKRTQMIDYTPNDPFPAETHERALDRLTALVQELDEKLGRAAALSPTSPLINVTLPTPEAGRLLGWRGDANGLENKNVPTGMTVYTPIDVTRAGVASSESVTPRGLASLWRKGSDIASEAVLSRPADVNLGGYHVVTGSTTVTGLWSGEVAGSEIELRFAAALTLTHNASSFILPGGGNVVAVAGDVARFRAEGGANWRCVSAPPGWFGQASGIGLPANNKSTTYTMLATDKGTEINFTAAGVALNLMAAAAAGNGAVIGVRNAASSGDVTIDPSGAETLDGLATRLLRPGDNVLLRCDGGAWRTISGSYSFESAEQTVAIGTVIVVAHGLGVRPNYIRAAFRCKATDANWAVGDEIDYTSVNWTYGASLAADATNAVATMNQTYAPSIGNKSTGSGGAMTAGNWKLVFFCKDMRG</sequence>
<name>A0ABU5DYW1_9PROT</name>
<dbReference type="Proteomes" id="UP001271769">
    <property type="component" value="Unassembled WGS sequence"/>
</dbReference>
<feature type="coiled-coil region" evidence="1">
    <location>
        <begin position="100"/>
        <end position="127"/>
    </location>
</feature>
<dbReference type="EMBL" id="JAXCLX010000001">
    <property type="protein sequence ID" value="MDY0872519.1"/>
    <property type="molecule type" value="Genomic_DNA"/>
</dbReference>
<dbReference type="RefSeq" id="WP_320500946.1">
    <property type="nucleotide sequence ID" value="NZ_JAXCLX010000001.1"/>
</dbReference>
<evidence type="ECO:0000313" key="3">
    <source>
        <dbReference type="Proteomes" id="UP001271769"/>
    </source>
</evidence>
<proteinExistence type="predicted"/>
<protein>
    <submittedName>
        <fullName evidence="2">Uncharacterized protein</fullName>
    </submittedName>
</protein>
<evidence type="ECO:0000313" key="2">
    <source>
        <dbReference type="EMBL" id="MDY0872519.1"/>
    </source>
</evidence>
<reference evidence="2 3" key="1">
    <citation type="journal article" date="2013" name="Antonie Van Leeuwenhoek">
        <title>Dongia rigui sp. nov., isolated from freshwater of a large wetland in Korea.</title>
        <authorList>
            <person name="Baik K.S."/>
            <person name="Hwang Y.M."/>
            <person name="Choi J.S."/>
            <person name="Kwon J."/>
            <person name="Seong C.N."/>
        </authorList>
    </citation>
    <scope>NUCLEOTIDE SEQUENCE [LARGE SCALE GENOMIC DNA]</scope>
    <source>
        <strain evidence="2 3">04SU4-P</strain>
    </source>
</reference>
<gene>
    <name evidence="2" type="ORF">SMD31_11315</name>
</gene>
<comment type="caution">
    <text evidence="2">The sequence shown here is derived from an EMBL/GenBank/DDBJ whole genome shotgun (WGS) entry which is preliminary data.</text>
</comment>